<dbReference type="InterPro" id="IPR036318">
    <property type="entry name" value="FAD-bd_PCMH-like_sf"/>
</dbReference>
<evidence type="ECO:0000256" key="5">
    <source>
        <dbReference type="ARBA" id="ARBA00023002"/>
    </source>
</evidence>
<dbReference type="Gene3D" id="3.30.70.2520">
    <property type="match status" value="1"/>
</dbReference>
<comment type="caution">
    <text evidence="9">The sequence shown here is derived from an EMBL/GenBank/DDBJ whole genome shotgun (WGS) entry which is preliminary data.</text>
</comment>
<organism evidence="9 10">
    <name type="scientific">Cuscuta europaea</name>
    <name type="common">European dodder</name>
    <dbReference type="NCBI Taxonomy" id="41803"/>
    <lineage>
        <taxon>Eukaryota</taxon>
        <taxon>Viridiplantae</taxon>
        <taxon>Streptophyta</taxon>
        <taxon>Embryophyta</taxon>
        <taxon>Tracheophyta</taxon>
        <taxon>Spermatophyta</taxon>
        <taxon>Magnoliopsida</taxon>
        <taxon>eudicotyledons</taxon>
        <taxon>Gunneridae</taxon>
        <taxon>Pentapetalae</taxon>
        <taxon>asterids</taxon>
        <taxon>lamiids</taxon>
        <taxon>Solanales</taxon>
        <taxon>Convolvulaceae</taxon>
        <taxon>Cuscuteae</taxon>
        <taxon>Cuscuta</taxon>
        <taxon>Cuscuta subgen. Cuscuta</taxon>
    </lineage>
</organism>
<evidence type="ECO:0000256" key="6">
    <source>
        <dbReference type="ARBA" id="ARBA00048083"/>
    </source>
</evidence>
<gene>
    <name evidence="9" type="ORF">CEURO_LOCUS5066</name>
</gene>
<comment type="pathway">
    <text evidence="1">Cofactor biosynthesis; L-ascorbate biosynthesis.</text>
</comment>
<protein>
    <recommendedName>
        <fullName evidence="3">L-gulonolactone oxidase</fullName>
        <ecNumber evidence="3">1.1.3.8</ecNumber>
    </recommendedName>
</protein>
<proteinExistence type="inferred from homology"/>
<dbReference type="InterPro" id="IPR016166">
    <property type="entry name" value="FAD-bd_PCMH"/>
</dbReference>
<sequence>MGSMAARQRRHGGLLATILWVWWWVVVHGMPPENPLECNATGCWIRNTYGVWGDRKDECVSARAVFPETEEELRAAVADANKNKEKIKVVTKFSHTIPKWACPAASGPTLFISTQRYNSSIEVDMEKGAVTADAGVGLRAVIERVEEEGLSLVASPYWEGVSVGGAISTGAHGSSWWGKGGALHDHVIGMSVVVPAEESEGYAKVLRLKADEPLLNAAKLSLGLLGVISKVTLSLEPAFKRSITYNFTTDSGLENEYMMHAKKHEFADLQWYPSQSTAVYRYDDRVPLHTPGDGVYDFIGFRSNFIPLTNIIRATEESMEKRRDVKGKCILARSYAAAKKLMGNGLKNGGGVGVAFTGYPVVGRQGKMQTSGSCLYTSESDKGNACAWDPRIRSALFFFESTAIFPAHKFGDFVRDVKRLRDAAKPESFCGADMYNGFLVRYVPASSAFLGQPSDSVVVDFNYYRSREAGAPRLDMAVWEEVEQMAFFKHGARPHWAKNRDLAFAGVANKLPPHALAKFLEAKKLLDPHGLFSNDWSDEVLFGNRPPPTPPPDGCALEGLCVCSEDQHCSPSNGYFCRPGLVYKDARVCAYSAD</sequence>
<feature type="domain" description="FAD-binding PCMH-type" evidence="8">
    <location>
        <begin position="57"/>
        <end position="238"/>
    </location>
</feature>
<dbReference type="AlphaFoldDB" id="A0A9P1E2V9"/>
<keyword evidence="5" id="KW-0560">Oxidoreductase</keyword>
<accession>A0A9P1E2V9</accession>
<evidence type="ECO:0000256" key="3">
    <source>
        <dbReference type="ARBA" id="ARBA00013121"/>
    </source>
</evidence>
<dbReference type="Pfam" id="PF22906">
    <property type="entry name" value="GULLO2-like_3rd"/>
    <property type="match status" value="1"/>
</dbReference>
<dbReference type="OrthoDB" id="610608at2759"/>
<dbReference type="Pfam" id="PF04030">
    <property type="entry name" value="ALO"/>
    <property type="match status" value="1"/>
</dbReference>
<dbReference type="GO" id="GO:0019853">
    <property type="term" value="P:L-ascorbic acid biosynthetic process"/>
    <property type="evidence" value="ECO:0007669"/>
    <property type="project" value="UniProtKB-KW"/>
</dbReference>
<dbReference type="PANTHER" id="PTHR13878:SF125">
    <property type="entry name" value="L-GULONOLACTONE OXIDASE 3"/>
    <property type="match status" value="1"/>
</dbReference>
<dbReference type="GO" id="GO:0016020">
    <property type="term" value="C:membrane"/>
    <property type="evidence" value="ECO:0007669"/>
    <property type="project" value="InterPro"/>
</dbReference>
<dbReference type="NCBIfam" id="TIGR01677">
    <property type="entry name" value="pln_FAD_oxido"/>
    <property type="match status" value="1"/>
</dbReference>
<feature type="signal peptide" evidence="7">
    <location>
        <begin position="1"/>
        <end position="29"/>
    </location>
</feature>
<evidence type="ECO:0000256" key="1">
    <source>
        <dbReference type="ARBA" id="ARBA00005147"/>
    </source>
</evidence>
<keyword evidence="4" id="KW-0060">Ascorbate biosynthesis</keyword>
<comment type="similarity">
    <text evidence="2">Belongs to the oxygen-dependent FAD-linked oxidoreductase family.</text>
</comment>
<feature type="chain" id="PRO_5040230677" description="L-gulonolactone oxidase" evidence="7">
    <location>
        <begin position="30"/>
        <end position="594"/>
    </location>
</feature>
<keyword evidence="10" id="KW-1185">Reference proteome</keyword>
<dbReference type="Pfam" id="PF01565">
    <property type="entry name" value="FAD_binding_4"/>
    <property type="match status" value="1"/>
</dbReference>
<evidence type="ECO:0000256" key="4">
    <source>
        <dbReference type="ARBA" id="ARBA00022644"/>
    </source>
</evidence>
<dbReference type="InterPro" id="IPR055154">
    <property type="entry name" value="GULLO2-like_C"/>
</dbReference>
<dbReference type="PROSITE" id="PS51387">
    <property type="entry name" value="FAD_PCMH"/>
    <property type="match status" value="1"/>
</dbReference>
<dbReference type="GO" id="GO:0003885">
    <property type="term" value="F:D-arabinono-1,4-lactone oxidase activity"/>
    <property type="evidence" value="ECO:0007669"/>
    <property type="project" value="InterPro"/>
</dbReference>
<dbReference type="InterPro" id="IPR050432">
    <property type="entry name" value="FAD-linked_Oxidoreductases_BP"/>
</dbReference>
<dbReference type="InterPro" id="IPR010030">
    <property type="entry name" value="GULO_Plant"/>
</dbReference>
<evidence type="ECO:0000313" key="10">
    <source>
        <dbReference type="Proteomes" id="UP001152484"/>
    </source>
</evidence>
<dbReference type="EC" id="1.1.3.8" evidence="3"/>
<reference evidence="9" key="1">
    <citation type="submission" date="2022-07" db="EMBL/GenBank/DDBJ databases">
        <authorList>
            <person name="Macas J."/>
            <person name="Novak P."/>
            <person name="Neumann P."/>
        </authorList>
    </citation>
    <scope>NUCLEOTIDE SEQUENCE</scope>
</reference>
<dbReference type="InterPro" id="IPR016169">
    <property type="entry name" value="FAD-bd_PCMH_sub2"/>
</dbReference>
<keyword evidence="7" id="KW-0732">Signal</keyword>
<dbReference type="SUPFAM" id="SSF56176">
    <property type="entry name" value="FAD-binding/transporter-associated domain-like"/>
    <property type="match status" value="1"/>
</dbReference>
<name>A0A9P1E2V9_CUSEU</name>
<dbReference type="GO" id="GO:0050105">
    <property type="term" value="F:L-gulonolactone oxidase activity"/>
    <property type="evidence" value="ECO:0007669"/>
    <property type="project" value="UniProtKB-EC"/>
</dbReference>
<dbReference type="Proteomes" id="UP001152484">
    <property type="component" value="Unassembled WGS sequence"/>
</dbReference>
<dbReference type="Gene3D" id="3.30.465.10">
    <property type="match status" value="1"/>
</dbReference>
<evidence type="ECO:0000313" key="9">
    <source>
        <dbReference type="EMBL" id="CAH9074228.1"/>
    </source>
</evidence>
<evidence type="ECO:0000256" key="2">
    <source>
        <dbReference type="ARBA" id="ARBA00005466"/>
    </source>
</evidence>
<evidence type="ECO:0000259" key="8">
    <source>
        <dbReference type="PROSITE" id="PS51387"/>
    </source>
</evidence>
<dbReference type="PANTHER" id="PTHR13878">
    <property type="entry name" value="GULONOLACTONE OXIDASE"/>
    <property type="match status" value="1"/>
</dbReference>
<dbReference type="InterPro" id="IPR007173">
    <property type="entry name" value="ALO_C"/>
</dbReference>
<comment type="catalytic activity">
    <reaction evidence="6">
        <text>L-gulono-1,4-lactone + O2 = L-ascorbate + H2O2 + H(+)</text>
        <dbReference type="Rhea" id="RHEA:32363"/>
        <dbReference type="ChEBI" id="CHEBI:15378"/>
        <dbReference type="ChEBI" id="CHEBI:15379"/>
        <dbReference type="ChEBI" id="CHEBI:16240"/>
        <dbReference type="ChEBI" id="CHEBI:17587"/>
        <dbReference type="ChEBI" id="CHEBI:38290"/>
        <dbReference type="EC" id="1.1.3.8"/>
    </reaction>
</comment>
<dbReference type="GO" id="GO:0071949">
    <property type="term" value="F:FAD binding"/>
    <property type="evidence" value="ECO:0007669"/>
    <property type="project" value="InterPro"/>
</dbReference>
<dbReference type="InterPro" id="IPR006094">
    <property type="entry name" value="Oxid_FAD_bind_N"/>
</dbReference>
<evidence type="ECO:0000256" key="7">
    <source>
        <dbReference type="SAM" id="SignalP"/>
    </source>
</evidence>
<dbReference type="EMBL" id="CAMAPE010000009">
    <property type="protein sequence ID" value="CAH9074228.1"/>
    <property type="molecule type" value="Genomic_DNA"/>
</dbReference>